<dbReference type="PROSITE" id="PS51379">
    <property type="entry name" value="4FE4S_FER_2"/>
    <property type="match status" value="1"/>
</dbReference>
<feature type="binding site" evidence="9">
    <location>
        <position position="194"/>
    </location>
    <ligand>
        <name>[4Fe-4S] cluster</name>
        <dbReference type="ChEBI" id="CHEBI:49883"/>
        <label>1</label>
    </ligand>
</feature>
<dbReference type="NCBIfam" id="TIGR00276">
    <property type="entry name" value="tRNA epoxyqueuosine(34) reductase QueG"/>
    <property type="match status" value="1"/>
</dbReference>
<accession>A0A3N1XZK0</accession>
<dbReference type="Gene3D" id="3.30.70.20">
    <property type="match status" value="1"/>
</dbReference>
<comment type="caution">
    <text evidence="9">Lacks conserved residue(s) required for the propagation of feature annotation.</text>
</comment>
<keyword evidence="7 9" id="KW-0408">Iron</keyword>
<dbReference type="AlphaFoldDB" id="A0A3N1XZK0"/>
<evidence type="ECO:0000256" key="7">
    <source>
        <dbReference type="ARBA" id="ARBA00023004"/>
    </source>
</evidence>
<keyword evidence="9" id="KW-0170">Cobalt</keyword>
<feature type="binding site" evidence="9">
    <location>
        <position position="160"/>
    </location>
    <ligand>
        <name>cob(II)alamin</name>
        <dbReference type="ChEBI" id="CHEBI:16304"/>
    </ligand>
</feature>
<keyword evidence="4 9" id="KW-0479">Metal-binding</keyword>
<dbReference type="GO" id="GO:0031419">
    <property type="term" value="F:cobalamin binding"/>
    <property type="evidence" value="ECO:0007669"/>
    <property type="project" value="UniProtKB-KW"/>
</dbReference>
<dbReference type="InterPro" id="IPR017900">
    <property type="entry name" value="4Fe4S_Fe_S_CS"/>
</dbReference>
<comment type="subunit">
    <text evidence="9">Monomer.</text>
</comment>
<comment type="function">
    <text evidence="9">Catalyzes the conversion of epoxyqueuosine (oQ) to queuosine (Q), which is a hypermodified base found in the wobble positions of tRNA(Asp), tRNA(Asn), tRNA(His) and tRNA(Tyr).</text>
</comment>
<comment type="subcellular location">
    <subcellularLocation>
        <location evidence="9">Cytoplasm</location>
    </subcellularLocation>
</comment>
<dbReference type="HAMAP" id="MF_00916">
    <property type="entry name" value="QueG"/>
    <property type="match status" value="1"/>
</dbReference>
<feature type="binding site" evidence="9">
    <location>
        <position position="171"/>
    </location>
    <ligand>
        <name>cob(II)alamin</name>
        <dbReference type="ChEBI" id="CHEBI:16304"/>
    </ligand>
</feature>
<feature type="binding site" evidence="9">
    <location>
        <position position="217"/>
    </location>
    <ligand>
        <name>[4Fe-4S] cluster</name>
        <dbReference type="ChEBI" id="CHEBI:49883"/>
        <label>2</label>
    </ligand>
</feature>
<comment type="similarity">
    <text evidence="9">Belongs to the QueG family.</text>
</comment>
<keyword evidence="5 9" id="KW-0671">Queuosine biosynthesis</keyword>
<comment type="catalytic activity">
    <reaction evidence="9">
        <text>epoxyqueuosine(34) in tRNA + AH2 = queuosine(34) in tRNA + A + H2O</text>
        <dbReference type="Rhea" id="RHEA:32159"/>
        <dbReference type="Rhea" id="RHEA-COMP:18571"/>
        <dbReference type="Rhea" id="RHEA-COMP:18582"/>
        <dbReference type="ChEBI" id="CHEBI:13193"/>
        <dbReference type="ChEBI" id="CHEBI:15377"/>
        <dbReference type="ChEBI" id="CHEBI:17499"/>
        <dbReference type="ChEBI" id="CHEBI:194431"/>
        <dbReference type="ChEBI" id="CHEBI:194443"/>
        <dbReference type="EC" id="1.17.99.6"/>
    </reaction>
</comment>
<dbReference type="GO" id="GO:0051539">
    <property type="term" value="F:4 iron, 4 sulfur cluster binding"/>
    <property type="evidence" value="ECO:0007669"/>
    <property type="project" value="UniProtKB-KW"/>
</dbReference>
<evidence type="ECO:0000256" key="1">
    <source>
        <dbReference type="ARBA" id="ARBA00022485"/>
    </source>
</evidence>
<feature type="binding site" evidence="9">
    <location>
        <position position="58"/>
    </location>
    <ligand>
        <name>cob(II)alamin</name>
        <dbReference type="ChEBI" id="CHEBI:16304"/>
    </ligand>
</feature>
<proteinExistence type="inferred from homology"/>
<comment type="cofactor">
    <cofactor evidence="9">
        <name>[4Fe-4S] cluster</name>
        <dbReference type="ChEBI" id="CHEBI:49883"/>
    </cofactor>
    <text evidence="9">Binds 2 [4Fe-4S] clusters per monomer.</text>
</comment>
<evidence type="ECO:0000256" key="5">
    <source>
        <dbReference type="ARBA" id="ARBA00022785"/>
    </source>
</evidence>
<comment type="cofactor">
    <cofactor evidence="9">
        <name>cob(II)alamin</name>
        <dbReference type="ChEBI" id="CHEBI:16304"/>
    </cofactor>
</comment>
<comment type="pathway">
    <text evidence="9">tRNA modification; tRNA-queuosine biosynthesis.</text>
</comment>
<dbReference type="GO" id="GO:0005737">
    <property type="term" value="C:cytoplasm"/>
    <property type="evidence" value="ECO:0007669"/>
    <property type="project" value="UniProtKB-SubCell"/>
</dbReference>
<evidence type="ECO:0000256" key="8">
    <source>
        <dbReference type="ARBA" id="ARBA00023014"/>
    </source>
</evidence>
<protein>
    <recommendedName>
        <fullName evidence="9">Epoxyqueuosine reductase</fullName>
        <ecNumber evidence="9">1.17.99.6</ecNumber>
    </recommendedName>
    <alternativeName>
        <fullName evidence="9">Queuosine biosynthesis protein QueG</fullName>
    </alternativeName>
</protein>
<dbReference type="EC" id="1.17.99.6" evidence="9"/>
<dbReference type="Pfam" id="PF08331">
    <property type="entry name" value="QueG_DUF1730"/>
    <property type="match status" value="1"/>
</dbReference>
<dbReference type="InterPro" id="IPR004453">
    <property type="entry name" value="QueG"/>
</dbReference>
<dbReference type="PANTHER" id="PTHR30002:SF4">
    <property type="entry name" value="EPOXYQUEUOSINE REDUCTASE"/>
    <property type="match status" value="1"/>
</dbReference>
<feature type="binding site" evidence="9">
    <location>
        <position position="197"/>
    </location>
    <ligand>
        <name>[4Fe-4S] cluster</name>
        <dbReference type="ChEBI" id="CHEBI:49883"/>
        <label>1</label>
    </ligand>
</feature>
<sequence>MDPHRLAEDIRRWARELGFAGAGFARAPRPADLARLDAWLAAGRHGAMEWMARHRALRADPAALHPGTRTIISVRMHYTPPTAAPAQAVLADPRRGYISRYALGRDYHKVLRGRLRALARRIEAAAGRFGHRAFVDSAPVLEKPLAREAGLGWIGRHSNLVHPREGSLFVLGELYTDLELPADPPFARDHCGRCTACIDACPTGAIVAPYQVDARRCISYLTIELRGPIPEPLRRPLGNRIFGCDDCQLVCPWNRFARTAAVADFDPRHGLDAPALTALFAWDEATFLARTEGSALRRTGYEGWLRNVAVALGNAPPDPAVAAALRARADHPSALVREHVAWALREQARRRGAPPAG</sequence>
<gene>
    <name evidence="9" type="primary">queG</name>
    <name evidence="11" type="ORF">EDC57_1209</name>
</gene>
<keyword evidence="1 9" id="KW-0004">4Fe-4S</keyword>
<dbReference type="Proteomes" id="UP000276634">
    <property type="component" value="Unassembled WGS sequence"/>
</dbReference>
<feature type="active site" description="Proton donor" evidence="9">
    <location>
        <position position="136"/>
    </location>
</feature>
<comment type="caution">
    <text evidence="11">The sequence shown here is derived from an EMBL/GenBank/DDBJ whole genome shotgun (WGS) entry which is preliminary data.</text>
</comment>
<feature type="binding site" evidence="9">
    <location>
        <position position="201"/>
    </location>
    <ligand>
        <name>[4Fe-4S] cluster</name>
        <dbReference type="ChEBI" id="CHEBI:49883"/>
        <label>2</label>
    </ligand>
</feature>
<dbReference type="PANTHER" id="PTHR30002">
    <property type="entry name" value="EPOXYQUEUOSINE REDUCTASE"/>
    <property type="match status" value="1"/>
</dbReference>
<dbReference type="GO" id="GO:0052693">
    <property type="term" value="F:epoxyqueuosine reductase activity"/>
    <property type="evidence" value="ECO:0007669"/>
    <property type="project" value="UniProtKB-UniRule"/>
</dbReference>
<keyword evidence="12" id="KW-1185">Reference proteome</keyword>
<keyword evidence="9" id="KW-0846">Cobalamin</keyword>
<keyword evidence="3 9" id="KW-0819">tRNA processing</keyword>
<feature type="binding site" evidence="9">
    <location>
        <begin position="244"/>
        <end position="245"/>
    </location>
    <ligand>
        <name>cob(II)alamin</name>
        <dbReference type="ChEBI" id="CHEBI:16304"/>
    </ligand>
</feature>
<organism evidence="11 12">
    <name type="scientific">Inmirania thermothiophila</name>
    <dbReference type="NCBI Taxonomy" id="1750597"/>
    <lineage>
        <taxon>Bacteria</taxon>
        <taxon>Pseudomonadati</taxon>
        <taxon>Pseudomonadota</taxon>
        <taxon>Gammaproteobacteria</taxon>
        <taxon>Chromatiales</taxon>
        <taxon>Ectothiorhodospiraceae</taxon>
        <taxon>Inmirania</taxon>
    </lineage>
</organism>
<dbReference type="FunFam" id="3.30.70.20:FF:000017">
    <property type="entry name" value="Epoxyqueuosine reductase"/>
    <property type="match status" value="1"/>
</dbReference>
<dbReference type="GO" id="GO:0008616">
    <property type="term" value="P:tRNA queuosine(34) biosynthetic process"/>
    <property type="evidence" value="ECO:0007669"/>
    <property type="project" value="UniProtKB-UniRule"/>
</dbReference>
<evidence type="ECO:0000259" key="10">
    <source>
        <dbReference type="PROSITE" id="PS51379"/>
    </source>
</evidence>
<evidence type="ECO:0000313" key="11">
    <source>
        <dbReference type="EMBL" id="ROR32023.1"/>
    </source>
</evidence>
<dbReference type="Pfam" id="PF13484">
    <property type="entry name" value="Fer4_16"/>
    <property type="match status" value="1"/>
</dbReference>
<dbReference type="InterPro" id="IPR013542">
    <property type="entry name" value="QueG_DUF1730"/>
</dbReference>
<evidence type="ECO:0000256" key="2">
    <source>
        <dbReference type="ARBA" id="ARBA00022490"/>
    </source>
</evidence>
<dbReference type="GO" id="GO:0046872">
    <property type="term" value="F:metal ion binding"/>
    <property type="evidence" value="ECO:0007669"/>
    <property type="project" value="UniProtKB-KW"/>
</dbReference>
<reference evidence="11 12" key="1">
    <citation type="submission" date="2018-11" db="EMBL/GenBank/DDBJ databases">
        <title>Genomic Encyclopedia of Type Strains, Phase IV (KMG-IV): sequencing the most valuable type-strain genomes for metagenomic binning, comparative biology and taxonomic classification.</title>
        <authorList>
            <person name="Goeker M."/>
        </authorList>
    </citation>
    <scope>NUCLEOTIDE SEQUENCE [LARGE SCALE GENOMIC DNA]</scope>
    <source>
        <strain evidence="11 12">DSM 100275</strain>
    </source>
</reference>
<feature type="binding site" evidence="9">
    <location>
        <position position="244"/>
    </location>
    <ligand>
        <name>[4Fe-4S] cluster</name>
        <dbReference type="ChEBI" id="CHEBI:49883"/>
        <label>2</label>
    </ligand>
</feature>
<dbReference type="RefSeq" id="WP_123401004.1">
    <property type="nucleotide sequence ID" value="NZ_RJVI01000002.1"/>
</dbReference>
<keyword evidence="6 9" id="KW-0560">Oxidoreductase</keyword>
<dbReference type="SUPFAM" id="SSF46548">
    <property type="entry name" value="alpha-helical ferredoxin"/>
    <property type="match status" value="1"/>
</dbReference>
<evidence type="ECO:0000313" key="12">
    <source>
        <dbReference type="Proteomes" id="UP000276634"/>
    </source>
</evidence>
<keyword evidence="8 9" id="KW-0411">Iron-sulfur</keyword>
<feature type="binding site" evidence="9">
    <location>
        <position position="247"/>
    </location>
    <ligand>
        <name>[4Fe-4S] cluster</name>
        <dbReference type="ChEBI" id="CHEBI:49883"/>
        <label>2</label>
    </ligand>
</feature>
<dbReference type="EMBL" id="RJVI01000002">
    <property type="protein sequence ID" value="ROR32023.1"/>
    <property type="molecule type" value="Genomic_DNA"/>
</dbReference>
<evidence type="ECO:0000256" key="4">
    <source>
        <dbReference type="ARBA" id="ARBA00022723"/>
    </source>
</evidence>
<evidence type="ECO:0000256" key="3">
    <source>
        <dbReference type="ARBA" id="ARBA00022694"/>
    </source>
</evidence>
<keyword evidence="2 9" id="KW-0963">Cytoplasm</keyword>
<dbReference type="PROSITE" id="PS00198">
    <property type="entry name" value="4FE4S_FER_1"/>
    <property type="match status" value="1"/>
</dbReference>
<dbReference type="OrthoDB" id="9784571at2"/>
<evidence type="ECO:0000256" key="9">
    <source>
        <dbReference type="HAMAP-Rule" id="MF_00916"/>
    </source>
</evidence>
<dbReference type="InterPro" id="IPR017896">
    <property type="entry name" value="4Fe4S_Fe-S-bd"/>
</dbReference>
<feature type="domain" description="4Fe-4S ferredoxin-type" evidence="10">
    <location>
        <begin position="182"/>
        <end position="211"/>
    </location>
</feature>
<feature type="binding site" evidence="9">
    <location>
        <position position="136"/>
    </location>
    <ligand>
        <name>cob(II)alamin</name>
        <dbReference type="ChEBI" id="CHEBI:16304"/>
    </ligand>
</feature>
<feature type="binding site" evidence="9">
    <location>
        <position position="191"/>
    </location>
    <ligand>
        <name>[4Fe-4S] cluster</name>
        <dbReference type="ChEBI" id="CHEBI:49883"/>
        <label>1</label>
    </ligand>
</feature>
<feature type="binding site" evidence="9">
    <location>
        <position position="251"/>
    </location>
    <ligand>
        <name>[4Fe-4S] cluster</name>
        <dbReference type="ChEBI" id="CHEBI:49883"/>
        <label>1</label>
    </ligand>
</feature>
<feature type="binding site" evidence="9">
    <location>
        <position position="219"/>
    </location>
    <ligand>
        <name>cob(II)alamin</name>
        <dbReference type="ChEBI" id="CHEBI:16304"/>
    </ligand>
</feature>
<dbReference type="UniPathway" id="UPA00392"/>
<evidence type="ECO:0000256" key="6">
    <source>
        <dbReference type="ARBA" id="ARBA00023002"/>
    </source>
</evidence>
<name>A0A3N1XZK0_9GAMM</name>